<dbReference type="SUPFAM" id="SSF46458">
    <property type="entry name" value="Globin-like"/>
    <property type="match status" value="1"/>
</dbReference>
<evidence type="ECO:0000256" key="1">
    <source>
        <dbReference type="ARBA" id="ARBA00022737"/>
    </source>
</evidence>
<dbReference type="AlphaFoldDB" id="A0A7S0Y478"/>
<dbReference type="PANTHER" id="PTHR10582">
    <property type="entry name" value="TRANSIENT RECEPTOR POTENTIAL ION CHANNEL PROTEIN"/>
    <property type="match status" value="1"/>
</dbReference>
<dbReference type="Gene3D" id="1.10.490.10">
    <property type="entry name" value="Globins"/>
    <property type="match status" value="1"/>
</dbReference>
<keyword evidence="3" id="KW-0472">Membrane</keyword>
<evidence type="ECO:0008006" key="5">
    <source>
        <dbReference type="Google" id="ProtNLM"/>
    </source>
</evidence>
<evidence type="ECO:0000313" key="4">
    <source>
        <dbReference type="EMBL" id="CAD8755839.1"/>
    </source>
</evidence>
<feature type="transmembrane region" description="Helical" evidence="3">
    <location>
        <begin position="704"/>
        <end position="725"/>
    </location>
</feature>
<feature type="transmembrane region" description="Helical" evidence="3">
    <location>
        <begin position="495"/>
        <end position="514"/>
    </location>
</feature>
<feature type="region of interest" description="Disordered" evidence="2">
    <location>
        <begin position="1"/>
        <end position="75"/>
    </location>
</feature>
<dbReference type="GO" id="GO:0098703">
    <property type="term" value="P:calcium ion import across plasma membrane"/>
    <property type="evidence" value="ECO:0007669"/>
    <property type="project" value="TreeGrafter"/>
</dbReference>
<feature type="region of interest" description="Disordered" evidence="2">
    <location>
        <begin position="813"/>
        <end position="846"/>
    </location>
</feature>
<keyword evidence="3" id="KW-1133">Transmembrane helix</keyword>
<sequence>MQKETKGFMIRLHDTAKSPGPARRASALSFLQGTASPPNKENGGLASADQSRRPSSADTPAPATRPTQLQQGTTFKNMLQRDDLLEDNSSESDAIGRYFWVMMTELLVLLWEPEKQNERLIVMTTRLHGWGIRTKHLPTIGEAIGEACRRVLKNDWSSIMQDGWTWWWGVTSKQMAKTLYVCEQDHARIITQSWELCKERSSTLQLGELFFKELNRMAPHIMFLFKRPKIIQAAQFVAVVDALVAFVEEPEAFFEGFKALTIRHIKYGVKAEYAKAFGKSILFGIETTLAEAFDDETREVWQMLWMRASSCVARALNVGTNPVVVSLVQGDVDKMRDSINCSERGLRFEWLTNVDINGESISPIYWSLKDGNIAMVKFLVADLLTIRADREMYYYGREVLFDRHPDIVLKLCQECPDVLIDTLLQGLMWHSKEVEDGQLRVNYYIQDLYCDPDKEPDVWKQTLAVLVTEGHPRMFAHPVARKLLEVKWKRFGRNYFLIVQSVYVLILTLFMIGHVEHRHECSYQPIRYVTGSFSVLFTCAQAAVCFRHFKNGWIANNEILFNAPVPSWIADTSNVMRLLSLFLISISSFVDCCDCTEDWLEGTHNGKYVVCMGMNSVAGIILWGVLMQSLVLSTRLASLTYTLGLFGREILRNLVVVLVFVCSFGTALTALKQEHCSTFLLAIIHLARFVLGVDHQAISFVDPLGLLFLFGFIIVVVVGMFNILIAQMLGSVAQVAEATVGFAMQHQASICIHMESIMPMSWRKEIYGEMKFDESVTFDSGHAGPSGAIQEMEPASIRNSAYYFPDRVLRFTGDTSPKDPWPTTNLEDSSAQETARIAGKTSSPAL</sequence>
<protein>
    <recommendedName>
        <fullName evidence="5">Globin family profile domain-containing protein</fullName>
    </recommendedName>
</protein>
<evidence type="ECO:0000256" key="3">
    <source>
        <dbReference type="SAM" id="Phobius"/>
    </source>
</evidence>
<dbReference type="InterPro" id="IPR009050">
    <property type="entry name" value="Globin-like_sf"/>
</dbReference>
<feature type="transmembrane region" description="Helical" evidence="3">
    <location>
        <begin position="526"/>
        <end position="546"/>
    </location>
</feature>
<dbReference type="GO" id="GO:0020037">
    <property type="term" value="F:heme binding"/>
    <property type="evidence" value="ECO:0007669"/>
    <property type="project" value="InterPro"/>
</dbReference>
<feature type="compositionally biased region" description="Basic and acidic residues" evidence="2">
    <location>
        <begin position="1"/>
        <end position="16"/>
    </location>
</feature>
<feature type="compositionally biased region" description="Polar residues" evidence="2">
    <location>
        <begin position="65"/>
        <end position="75"/>
    </location>
</feature>
<name>A0A7S0Y478_HEMAN</name>
<dbReference type="GO" id="GO:0005216">
    <property type="term" value="F:monoatomic ion channel activity"/>
    <property type="evidence" value="ECO:0007669"/>
    <property type="project" value="InterPro"/>
</dbReference>
<dbReference type="GO" id="GO:0005886">
    <property type="term" value="C:plasma membrane"/>
    <property type="evidence" value="ECO:0007669"/>
    <property type="project" value="TreeGrafter"/>
</dbReference>
<accession>A0A7S0Y478</accession>
<gene>
    <name evidence="4" type="ORF">HAND1043_LOCUS22347</name>
</gene>
<keyword evidence="1" id="KW-0677">Repeat</keyword>
<reference evidence="4" key="1">
    <citation type="submission" date="2021-01" db="EMBL/GenBank/DDBJ databases">
        <authorList>
            <person name="Corre E."/>
            <person name="Pelletier E."/>
            <person name="Niang G."/>
            <person name="Scheremetjew M."/>
            <person name="Finn R."/>
            <person name="Kale V."/>
            <person name="Holt S."/>
            <person name="Cochrane G."/>
            <person name="Meng A."/>
            <person name="Brown T."/>
            <person name="Cohen L."/>
        </authorList>
    </citation>
    <scope>NUCLEOTIDE SEQUENCE</scope>
    <source>
        <strain evidence="4">CCMP441</strain>
    </source>
</reference>
<dbReference type="InterPro" id="IPR012292">
    <property type="entry name" value="Globin/Proto"/>
</dbReference>
<feature type="compositionally biased region" description="Polar residues" evidence="2">
    <location>
        <begin position="29"/>
        <end position="39"/>
    </location>
</feature>
<feature type="compositionally biased region" description="Polar residues" evidence="2">
    <location>
        <begin position="822"/>
        <end position="833"/>
    </location>
</feature>
<evidence type="ECO:0000256" key="2">
    <source>
        <dbReference type="SAM" id="MobiDB-lite"/>
    </source>
</evidence>
<dbReference type="PANTHER" id="PTHR10582:SF2">
    <property type="entry name" value="INACTIVE"/>
    <property type="match status" value="1"/>
</dbReference>
<dbReference type="EMBL" id="HBFK01036887">
    <property type="protein sequence ID" value="CAD8755839.1"/>
    <property type="molecule type" value="Transcribed_RNA"/>
</dbReference>
<feature type="transmembrane region" description="Helical" evidence="3">
    <location>
        <begin position="650"/>
        <end position="671"/>
    </location>
</feature>
<organism evidence="4">
    <name type="scientific">Hemiselmis andersenii</name>
    <name type="common">Cryptophyte alga</name>
    <dbReference type="NCBI Taxonomy" id="464988"/>
    <lineage>
        <taxon>Eukaryota</taxon>
        <taxon>Cryptophyceae</taxon>
        <taxon>Cryptomonadales</taxon>
        <taxon>Hemiselmidaceae</taxon>
        <taxon>Hemiselmis</taxon>
    </lineage>
</organism>
<dbReference type="GO" id="GO:0019825">
    <property type="term" value="F:oxygen binding"/>
    <property type="evidence" value="ECO:0007669"/>
    <property type="project" value="InterPro"/>
</dbReference>
<feature type="transmembrane region" description="Helical" evidence="3">
    <location>
        <begin position="678"/>
        <end position="698"/>
    </location>
</feature>
<feature type="transmembrane region" description="Helical" evidence="3">
    <location>
        <begin position="608"/>
        <end position="630"/>
    </location>
</feature>
<dbReference type="InterPro" id="IPR024862">
    <property type="entry name" value="TRPV"/>
</dbReference>
<proteinExistence type="predicted"/>
<keyword evidence="3" id="KW-0812">Transmembrane</keyword>